<sequence length="62" mass="7294">MLFGAECWPTKRPHIQQMSATEMRMLRWMCGRTIKGRIRNEGICNKVGVAPIEEKLVQHRLR</sequence>
<dbReference type="EnsemblPlants" id="AET3Gv20480300.19">
    <property type="protein sequence ID" value="AET3Gv20480300.19"/>
    <property type="gene ID" value="AET3Gv20480300"/>
</dbReference>
<dbReference type="PANTHER" id="PTHR46238:SF11">
    <property type="entry name" value="AGAMOUS-LIKE MADS-BOX PROTEIN AGL16"/>
    <property type="match status" value="1"/>
</dbReference>
<reference evidence="1" key="4">
    <citation type="submission" date="2019-03" db="UniProtKB">
        <authorList>
            <consortium name="EnsemblPlants"/>
        </authorList>
    </citation>
    <scope>IDENTIFICATION</scope>
</reference>
<reference evidence="2" key="2">
    <citation type="journal article" date="2017" name="Nat. Plants">
        <title>The Aegilops tauschii genome reveals multiple impacts of transposons.</title>
        <authorList>
            <person name="Zhao G."/>
            <person name="Zou C."/>
            <person name="Li K."/>
            <person name="Wang K."/>
            <person name="Li T."/>
            <person name="Gao L."/>
            <person name="Zhang X."/>
            <person name="Wang H."/>
            <person name="Yang Z."/>
            <person name="Liu X."/>
            <person name="Jiang W."/>
            <person name="Mao L."/>
            <person name="Kong X."/>
            <person name="Jiao Y."/>
            <person name="Jia J."/>
        </authorList>
    </citation>
    <scope>NUCLEOTIDE SEQUENCE [LARGE SCALE GENOMIC DNA]</scope>
    <source>
        <strain evidence="2">cv. AL8/78</strain>
    </source>
</reference>
<organism evidence="1 2">
    <name type="scientific">Aegilops tauschii subsp. strangulata</name>
    <name type="common">Goatgrass</name>
    <dbReference type="NCBI Taxonomy" id="200361"/>
    <lineage>
        <taxon>Eukaryota</taxon>
        <taxon>Viridiplantae</taxon>
        <taxon>Streptophyta</taxon>
        <taxon>Embryophyta</taxon>
        <taxon>Tracheophyta</taxon>
        <taxon>Spermatophyta</taxon>
        <taxon>Magnoliopsida</taxon>
        <taxon>Liliopsida</taxon>
        <taxon>Poales</taxon>
        <taxon>Poaceae</taxon>
        <taxon>BOP clade</taxon>
        <taxon>Pooideae</taxon>
        <taxon>Triticodae</taxon>
        <taxon>Triticeae</taxon>
        <taxon>Triticinae</taxon>
        <taxon>Aegilops</taxon>
    </lineage>
</organism>
<name>A0A453EVH9_AEGTS</name>
<keyword evidence="2" id="KW-1185">Reference proteome</keyword>
<evidence type="ECO:0000313" key="1">
    <source>
        <dbReference type="EnsemblPlants" id="AET3Gv20480300.19"/>
    </source>
</evidence>
<dbReference type="Gramene" id="AET3Gv20480300.19">
    <property type="protein sequence ID" value="AET3Gv20480300.19"/>
    <property type="gene ID" value="AET3Gv20480300"/>
</dbReference>
<evidence type="ECO:0000313" key="2">
    <source>
        <dbReference type="Proteomes" id="UP000015105"/>
    </source>
</evidence>
<dbReference type="AlphaFoldDB" id="A0A453EVH9"/>
<reference evidence="1" key="3">
    <citation type="journal article" date="2017" name="Nature">
        <title>Genome sequence of the progenitor of the wheat D genome Aegilops tauschii.</title>
        <authorList>
            <person name="Luo M.C."/>
            <person name="Gu Y.Q."/>
            <person name="Puiu D."/>
            <person name="Wang H."/>
            <person name="Twardziok S.O."/>
            <person name="Deal K.R."/>
            <person name="Huo N."/>
            <person name="Zhu T."/>
            <person name="Wang L."/>
            <person name="Wang Y."/>
            <person name="McGuire P.E."/>
            <person name="Liu S."/>
            <person name="Long H."/>
            <person name="Ramasamy R.K."/>
            <person name="Rodriguez J.C."/>
            <person name="Van S.L."/>
            <person name="Yuan L."/>
            <person name="Wang Z."/>
            <person name="Xia Z."/>
            <person name="Xiao L."/>
            <person name="Anderson O.D."/>
            <person name="Ouyang S."/>
            <person name="Liang Y."/>
            <person name="Zimin A.V."/>
            <person name="Pertea G."/>
            <person name="Qi P."/>
            <person name="Bennetzen J.L."/>
            <person name="Dai X."/>
            <person name="Dawson M.W."/>
            <person name="Muller H.G."/>
            <person name="Kugler K."/>
            <person name="Rivarola-Duarte L."/>
            <person name="Spannagl M."/>
            <person name="Mayer K.F.X."/>
            <person name="Lu F.H."/>
            <person name="Bevan M.W."/>
            <person name="Leroy P."/>
            <person name="Li P."/>
            <person name="You F.M."/>
            <person name="Sun Q."/>
            <person name="Liu Z."/>
            <person name="Lyons E."/>
            <person name="Wicker T."/>
            <person name="Salzberg S.L."/>
            <person name="Devos K.M."/>
            <person name="Dvorak J."/>
        </authorList>
    </citation>
    <scope>NUCLEOTIDE SEQUENCE [LARGE SCALE GENOMIC DNA]</scope>
    <source>
        <strain evidence="1">cv. AL8/78</strain>
    </source>
</reference>
<proteinExistence type="predicted"/>
<reference evidence="1" key="5">
    <citation type="journal article" date="2021" name="G3 (Bethesda)">
        <title>Aegilops tauschii genome assembly Aet v5.0 features greater sequence contiguity and improved annotation.</title>
        <authorList>
            <person name="Wang L."/>
            <person name="Zhu T."/>
            <person name="Rodriguez J.C."/>
            <person name="Deal K.R."/>
            <person name="Dubcovsky J."/>
            <person name="McGuire P.E."/>
            <person name="Lux T."/>
            <person name="Spannagl M."/>
            <person name="Mayer K.F.X."/>
            <person name="Baldrich P."/>
            <person name="Meyers B.C."/>
            <person name="Huo N."/>
            <person name="Gu Y.Q."/>
            <person name="Zhou H."/>
            <person name="Devos K.M."/>
            <person name="Bennetzen J.L."/>
            <person name="Unver T."/>
            <person name="Budak H."/>
            <person name="Gulick P.J."/>
            <person name="Galiba G."/>
            <person name="Kalapos B."/>
            <person name="Nelson D.R."/>
            <person name="Li P."/>
            <person name="You F.M."/>
            <person name="Luo M.C."/>
            <person name="Dvorak J."/>
        </authorList>
    </citation>
    <scope>NUCLEOTIDE SEQUENCE [LARGE SCALE GENOMIC DNA]</scope>
    <source>
        <strain evidence="1">cv. AL8/78</strain>
    </source>
</reference>
<dbReference type="Proteomes" id="UP000015105">
    <property type="component" value="Chromosome 3D"/>
</dbReference>
<dbReference type="PANTHER" id="PTHR46238">
    <property type="entry name" value="REVERSE TRANSCRIPTASE DOMAIN-CONTAINING PROTEIN"/>
    <property type="match status" value="1"/>
</dbReference>
<accession>A0A453EVH9</accession>
<protein>
    <submittedName>
        <fullName evidence="1">Uncharacterized protein</fullName>
    </submittedName>
</protein>
<reference evidence="2" key="1">
    <citation type="journal article" date="2014" name="Science">
        <title>Ancient hybridizations among the ancestral genomes of bread wheat.</title>
        <authorList>
            <consortium name="International Wheat Genome Sequencing Consortium,"/>
            <person name="Marcussen T."/>
            <person name="Sandve S.R."/>
            <person name="Heier L."/>
            <person name="Spannagl M."/>
            <person name="Pfeifer M."/>
            <person name="Jakobsen K.S."/>
            <person name="Wulff B.B."/>
            <person name="Steuernagel B."/>
            <person name="Mayer K.F."/>
            <person name="Olsen O.A."/>
        </authorList>
    </citation>
    <scope>NUCLEOTIDE SEQUENCE [LARGE SCALE GENOMIC DNA]</scope>
    <source>
        <strain evidence="2">cv. AL8/78</strain>
    </source>
</reference>